<dbReference type="GO" id="GO:0009245">
    <property type="term" value="P:lipid A biosynthetic process"/>
    <property type="evidence" value="ECO:0007669"/>
    <property type="project" value="UniProtKB-KW"/>
</dbReference>
<dbReference type="GO" id="GO:0005524">
    <property type="term" value="F:ATP binding"/>
    <property type="evidence" value="ECO:0007669"/>
    <property type="project" value="UniProtKB-KW"/>
</dbReference>
<comment type="pathway">
    <text evidence="1">Glycolipid biosynthesis; lipid IV(A) biosynthesis; lipid IV(A) from (3R)-3-hydroxytetradecanoyl-[acyl-carrier-protein] and UDP-N-acetyl-alpha-D-glucosamine: step 6/6.</text>
</comment>
<evidence type="ECO:0000256" key="5">
    <source>
        <dbReference type="ARBA" id="ARBA00022679"/>
    </source>
</evidence>
<keyword evidence="5" id="KW-0808">Transferase</keyword>
<sequence length="579" mass="64443">MWGLGILGVGALGMIAFGPEMRSKMTKTTAEVATETLQNESLQIQTQELASQIVQTVLNDPKVLDQASQFLQKLMATEATRGAVVQLTSNVLNDPQTLAHVTKLSKQILFNLFQDPTTLRQFVDLIKAAIVDPTTRANVILLLDQLMKDEPTRARLTALMAWTFVQAPVQRGVATTMTASVHNLMSNPDVQDHAKEFIGGVVRDETVQTQSGEALWKTLISQKRLRQLALRRTLPVPTISFGNVTWGGTGKTPCLHHVARMINSNGHTLLLVSRGYGDDEWKMFAAEFPHSLLAIGKHRYWNAMAQLTSLSRPGRFEVYMRNAVNHQSMESRTPDEATNMNDMADSSHPHVVALLDDGLQQWGLKKDLEIVMVDCYNPFGNGHLIPSGRLRELPQVALPAADIVVLHHASHLEGPALMQLDSIITNLMVSMARPDTIVAHSRMRLTSLPLAKQLHQHLYSRHQLKLTLPSNELVVGLCGIGCPQSFRDTLRQAFPHRDVKIHAFPDHHAYTAADLTPIVDAVRNSGRPVVVVTTEKDYFRAKDLLDDHLPSLRVALCELEFIRGGELIKQRVDRLLKDD</sequence>
<keyword evidence="7" id="KW-0418">Kinase</keyword>
<evidence type="ECO:0000256" key="8">
    <source>
        <dbReference type="ARBA" id="ARBA00022840"/>
    </source>
</evidence>
<dbReference type="GO" id="GO:0016020">
    <property type="term" value="C:membrane"/>
    <property type="evidence" value="ECO:0007669"/>
    <property type="project" value="GOC"/>
</dbReference>
<dbReference type="EMBL" id="QUTI01048549">
    <property type="protein sequence ID" value="RLN99605.1"/>
    <property type="molecule type" value="Genomic_DNA"/>
</dbReference>
<evidence type="ECO:0000256" key="6">
    <source>
        <dbReference type="ARBA" id="ARBA00022741"/>
    </source>
</evidence>
<proteinExistence type="inferred from homology"/>
<organism evidence="11 12">
    <name type="scientific">Aphanomyces astaci</name>
    <name type="common">Crayfish plague agent</name>
    <dbReference type="NCBI Taxonomy" id="112090"/>
    <lineage>
        <taxon>Eukaryota</taxon>
        <taxon>Sar</taxon>
        <taxon>Stramenopiles</taxon>
        <taxon>Oomycota</taxon>
        <taxon>Saprolegniomycetes</taxon>
        <taxon>Saprolegniales</taxon>
        <taxon>Verrucalvaceae</taxon>
        <taxon>Aphanomyces</taxon>
    </lineage>
</organism>
<keyword evidence="10" id="KW-0732">Signal</keyword>
<dbReference type="EC" id="2.7.1.130" evidence="2"/>
<dbReference type="InterPro" id="IPR003758">
    <property type="entry name" value="LpxK"/>
</dbReference>
<evidence type="ECO:0000313" key="11">
    <source>
        <dbReference type="EMBL" id="RLN99605.1"/>
    </source>
</evidence>
<dbReference type="PANTHER" id="PTHR42724">
    <property type="entry name" value="TETRAACYLDISACCHARIDE 4'-KINASE"/>
    <property type="match status" value="1"/>
</dbReference>
<evidence type="ECO:0000256" key="7">
    <source>
        <dbReference type="ARBA" id="ARBA00022777"/>
    </source>
</evidence>
<dbReference type="HAMAP" id="MF_00409">
    <property type="entry name" value="LpxK"/>
    <property type="match status" value="1"/>
</dbReference>
<evidence type="ECO:0000256" key="9">
    <source>
        <dbReference type="ARBA" id="ARBA00023098"/>
    </source>
</evidence>
<evidence type="ECO:0000256" key="1">
    <source>
        <dbReference type="ARBA" id="ARBA00004870"/>
    </source>
</evidence>
<keyword evidence="6" id="KW-0547">Nucleotide-binding</keyword>
<keyword evidence="4" id="KW-0441">Lipid A biosynthesis</keyword>
<reference evidence="11 12" key="1">
    <citation type="journal article" date="2018" name="J. Invertebr. Pathol.">
        <title>New genotyping method for the causative agent of crayfish plague (Aphanomyces astaci) based on whole genome data.</title>
        <authorList>
            <person name="Minardi D."/>
            <person name="Studholme D.J."/>
            <person name="van der Giezen M."/>
            <person name="Pretto T."/>
            <person name="Oidtmann B."/>
        </authorList>
    </citation>
    <scope>NUCLEOTIDE SEQUENCE [LARGE SCALE GENOMIC DNA]</scope>
    <source>
        <strain evidence="11 12">KB13</strain>
    </source>
</reference>
<protein>
    <recommendedName>
        <fullName evidence="2">tetraacyldisaccharide 4'-kinase</fullName>
        <ecNumber evidence="2">2.7.1.130</ecNumber>
    </recommendedName>
</protein>
<evidence type="ECO:0000313" key="12">
    <source>
        <dbReference type="Proteomes" id="UP000275652"/>
    </source>
</evidence>
<evidence type="ECO:0000256" key="3">
    <source>
        <dbReference type="ARBA" id="ARBA00022516"/>
    </source>
</evidence>
<evidence type="ECO:0000256" key="10">
    <source>
        <dbReference type="SAM" id="SignalP"/>
    </source>
</evidence>
<evidence type="ECO:0000256" key="2">
    <source>
        <dbReference type="ARBA" id="ARBA00012071"/>
    </source>
</evidence>
<dbReference type="GO" id="GO:0009029">
    <property type="term" value="F:lipid-A 4'-kinase activity"/>
    <property type="evidence" value="ECO:0007669"/>
    <property type="project" value="UniProtKB-EC"/>
</dbReference>
<dbReference type="PANTHER" id="PTHR42724:SF1">
    <property type="entry name" value="TETRAACYLDISACCHARIDE 4'-KINASE, MITOCHONDRIAL-RELATED"/>
    <property type="match status" value="1"/>
</dbReference>
<dbReference type="Pfam" id="PF02606">
    <property type="entry name" value="LpxK"/>
    <property type="match status" value="2"/>
</dbReference>
<dbReference type="AlphaFoldDB" id="A0A9X8H3W1"/>
<dbReference type="Proteomes" id="UP000275652">
    <property type="component" value="Unassembled WGS sequence"/>
</dbReference>
<gene>
    <name evidence="11" type="ORF">DYB28_000589</name>
</gene>
<feature type="signal peptide" evidence="10">
    <location>
        <begin position="1"/>
        <end position="16"/>
    </location>
</feature>
<keyword evidence="9" id="KW-0443">Lipid metabolism</keyword>
<accession>A0A9X8H3W1</accession>
<evidence type="ECO:0000256" key="4">
    <source>
        <dbReference type="ARBA" id="ARBA00022556"/>
    </source>
</evidence>
<keyword evidence="8" id="KW-0067">ATP-binding</keyword>
<name>A0A9X8H3W1_APHAT</name>
<comment type="caution">
    <text evidence="11">The sequence shown here is derived from an EMBL/GenBank/DDBJ whole genome shotgun (WGS) entry which is preliminary data.</text>
</comment>
<feature type="chain" id="PRO_5040915786" description="tetraacyldisaccharide 4'-kinase" evidence="10">
    <location>
        <begin position="17"/>
        <end position="579"/>
    </location>
</feature>
<keyword evidence="3" id="KW-0444">Lipid biosynthesis</keyword>